<evidence type="ECO:0000256" key="2">
    <source>
        <dbReference type="SAM" id="Phobius"/>
    </source>
</evidence>
<reference evidence="3 4" key="1">
    <citation type="journal article" date="2017" name="Gigascience">
        <title>Genome sequence of the small brown planthopper, Laodelphax striatellus.</title>
        <authorList>
            <person name="Zhu J."/>
            <person name="Jiang F."/>
            <person name="Wang X."/>
            <person name="Yang P."/>
            <person name="Bao Y."/>
            <person name="Zhao W."/>
            <person name="Wang W."/>
            <person name="Lu H."/>
            <person name="Wang Q."/>
            <person name="Cui N."/>
            <person name="Li J."/>
            <person name="Chen X."/>
            <person name="Luo L."/>
            <person name="Yu J."/>
            <person name="Kang L."/>
            <person name="Cui F."/>
        </authorList>
    </citation>
    <scope>NUCLEOTIDE SEQUENCE [LARGE SCALE GENOMIC DNA]</scope>
    <source>
        <strain evidence="3">Lst14</strain>
    </source>
</reference>
<protein>
    <submittedName>
        <fullName evidence="3">Uncharacterized protein</fullName>
    </submittedName>
</protein>
<feature type="transmembrane region" description="Helical" evidence="2">
    <location>
        <begin position="193"/>
        <end position="214"/>
    </location>
</feature>
<organism evidence="3 4">
    <name type="scientific">Laodelphax striatellus</name>
    <name type="common">Small brown planthopper</name>
    <name type="synonym">Delphax striatella</name>
    <dbReference type="NCBI Taxonomy" id="195883"/>
    <lineage>
        <taxon>Eukaryota</taxon>
        <taxon>Metazoa</taxon>
        <taxon>Ecdysozoa</taxon>
        <taxon>Arthropoda</taxon>
        <taxon>Hexapoda</taxon>
        <taxon>Insecta</taxon>
        <taxon>Pterygota</taxon>
        <taxon>Neoptera</taxon>
        <taxon>Paraneoptera</taxon>
        <taxon>Hemiptera</taxon>
        <taxon>Auchenorrhyncha</taxon>
        <taxon>Fulgoroidea</taxon>
        <taxon>Delphacidae</taxon>
        <taxon>Criomorphinae</taxon>
        <taxon>Laodelphax</taxon>
    </lineage>
</organism>
<proteinExistence type="predicted"/>
<evidence type="ECO:0000256" key="1">
    <source>
        <dbReference type="SAM" id="MobiDB-lite"/>
    </source>
</evidence>
<keyword evidence="2" id="KW-0472">Membrane</keyword>
<sequence length="347" mass="40087">MSDDTLRTSRPKRTPSAEKKMHGTTVKTMAVKEMFVSLSENLNEISNSVLVGADDSHLDIKESEMKFSSQRGRTGSFSDNDSPWQNGQFKSPKEIARYYSELGDWWNVLPKTDFTYYESSKWYRKEIAPGIPVIPNLARPPLHPVEKKSRFNLFSRSSGSTFETSSSNGKSQFTRFPILQQENKSFLSKLSDFFIDCLLGLLCLPYDLLFGNYWSWSSRTSSVTGRNSRNTSAWWTAPFRWTYQLMMLVFAWEIMILVSVRRFFKDLRLRTAFKLFLLLSIISSMVLAYGHYGVELSAIQMPSINISDLQNFTEWDYSGAIEMLKPLNISWAYDQYANLVNIGWVYE</sequence>
<feature type="transmembrane region" description="Helical" evidence="2">
    <location>
        <begin position="272"/>
        <end position="292"/>
    </location>
</feature>
<dbReference type="OrthoDB" id="342281at2759"/>
<keyword evidence="4" id="KW-1185">Reference proteome</keyword>
<keyword evidence="2" id="KW-1133">Transmembrane helix</keyword>
<dbReference type="AlphaFoldDB" id="A0A482WLT8"/>
<accession>A0A482WLT8</accession>
<gene>
    <name evidence="3" type="ORF">LSTR_LSTR003592</name>
</gene>
<evidence type="ECO:0000313" key="4">
    <source>
        <dbReference type="Proteomes" id="UP000291343"/>
    </source>
</evidence>
<dbReference type="STRING" id="195883.A0A482WLT8"/>
<feature type="transmembrane region" description="Helical" evidence="2">
    <location>
        <begin position="241"/>
        <end position="260"/>
    </location>
</feature>
<dbReference type="InParanoid" id="A0A482WLT8"/>
<comment type="caution">
    <text evidence="3">The sequence shown here is derived from an EMBL/GenBank/DDBJ whole genome shotgun (WGS) entry which is preliminary data.</text>
</comment>
<feature type="region of interest" description="Disordered" evidence="1">
    <location>
        <begin position="1"/>
        <end position="23"/>
    </location>
</feature>
<keyword evidence="2" id="KW-0812">Transmembrane</keyword>
<evidence type="ECO:0000313" key="3">
    <source>
        <dbReference type="EMBL" id="RZF34182.1"/>
    </source>
</evidence>
<dbReference type="EMBL" id="QKKF02032524">
    <property type="protein sequence ID" value="RZF34182.1"/>
    <property type="molecule type" value="Genomic_DNA"/>
</dbReference>
<dbReference type="Proteomes" id="UP000291343">
    <property type="component" value="Unassembled WGS sequence"/>
</dbReference>
<name>A0A482WLT8_LAOST</name>